<sequence length="69" mass="8129">MVRPMKYIVMIIKTVLKLKCLKGCLLVYVDKFKKLGDKFKKLGDKFKKLGDKFKKLGDKFKKLGDKFKK</sequence>
<gene>
    <name evidence="1" type="ORF">CWD94_21535</name>
</gene>
<dbReference type="EMBL" id="PHQY01000664">
    <property type="protein sequence ID" value="PJO41669.1"/>
    <property type="molecule type" value="Genomic_DNA"/>
</dbReference>
<accession>A0A2M9Q0R9</accession>
<comment type="caution">
    <text evidence="1">The sequence shown here is derived from an EMBL/GenBank/DDBJ whole genome shotgun (WGS) entry which is preliminary data.</text>
</comment>
<protein>
    <submittedName>
        <fullName evidence="1">Uncharacterized protein</fullName>
    </submittedName>
</protein>
<evidence type="ECO:0000313" key="2">
    <source>
        <dbReference type="Proteomes" id="UP000232101"/>
    </source>
</evidence>
<proteinExistence type="predicted"/>
<organism evidence="1 2">
    <name type="scientific">Lysinibacillus xylanilyticus</name>
    <dbReference type="NCBI Taxonomy" id="582475"/>
    <lineage>
        <taxon>Bacteria</taxon>
        <taxon>Bacillati</taxon>
        <taxon>Bacillota</taxon>
        <taxon>Bacilli</taxon>
        <taxon>Bacillales</taxon>
        <taxon>Bacillaceae</taxon>
        <taxon>Lysinibacillus</taxon>
    </lineage>
</organism>
<dbReference type="RefSeq" id="WP_100544874.1">
    <property type="nucleotide sequence ID" value="NZ_PHQY01000664.1"/>
</dbReference>
<evidence type="ECO:0000313" key="1">
    <source>
        <dbReference type="EMBL" id="PJO41669.1"/>
    </source>
</evidence>
<dbReference type="AlphaFoldDB" id="A0A2M9Q0R9"/>
<name>A0A2M9Q0R9_9BACI</name>
<dbReference type="Proteomes" id="UP000232101">
    <property type="component" value="Unassembled WGS sequence"/>
</dbReference>
<reference evidence="1 2" key="1">
    <citation type="submission" date="2017-11" db="EMBL/GenBank/DDBJ databases">
        <title>Bacterial isolate from king chilli rhizosphere.</title>
        <authorList>
            <person name="Takhelmayum P."/>
            <person name="Sarangthem I."/>
        </authorList>
    </citation>
    <scope>NUCLEOTIDE SEQUENCE [LARGE SCALE GENOMIC DNA]</scope>
    <source>
        <strain evidence="2">t26</strain>
    </source>
</reference>